<keyword evidence="1" id="KW-0732">Signal</keyword>
<dbReference type="SUPFAM" id="SSF48371">
    <property type="entry name" value="ARM repeat"/>
    <property type="match status" value="1"/>
</dbReference>
<accession>A0ABZ2L0D9</accession>
<gene>
    <name evidence="2" type="ORF">LVJ94_46325</name>
</gene>
<feature type="signal peptide" evidence="1">
    <location>
        <begin position="1"/>
        <end position="21"/>
    </location>
</feature>
<keyword evidence="3" id="KW-1185">Reference proteome</keyword>
<organism evidence="2 3">
    <name type="scientific">Pendulispora rubella</name>
    <dbReference type="NCBI Taxonomy" id="2741070"/>
    <lineage>
        <taxon>Bacteria</taxon>
        <taxon>Pseudomonadati</taxon>
        <taxon>Myxococcota</taxon>
        <taxon>Myxococcia</taxon>
        <taxon>Myxococcales</taxon>
        <taxon>Sorangiineae</taxon>
        <taxon>Pendulisporaceae</taxon>
        <taxon>Pendulispora</taxon>
    </lineage>
</organism>
<dbReference type="Pfam" id="PF13646">
    <property type="entry name" value="HEAT_2"/>
    <property type="match status" value="1"/>
</dbReference>
<evidence type="ECO:0000313" key="2">
    <source>
        <dbReference type="EMBL" id="WXB04308.1"/>
    </source>
</evidence>
<evidence type="ECO:0000256" key="1">
    <source>
        <dbReference type="SAM" id="SignalP"/>
    </source>
</evidence>
<dbReference type="InterPro" id="IPR016024">
    <property type="entry name" value="ARM-type_fold"/>
</dbReference>
<feature type="chain" id="PRO_5045860365" evidence="1">
    <location>
        <begin position="22"/>
        <end position="797"/>
    </location>
</feature>
<protein>
    <submittedName>
        <fullName evidence="2">HEAT repeat domain-containing protein</fullName>
    </submittedName>
</protein>
<evidence type="ECO:0000313" key="3">
    <source>
        <dbReference type="Proteomes" id="UP001374803"/>
    </source>
</evidence>
<proteinExistence type="predicted"/>
<sequence>MKGLVCAVVFASLPFASVALAEPAPKVDLASATLQYGAPGESVSIALDRSELPDAKAVRVETVALGEGRSVARVVVPSKTRKGVAWEALVAQSGVAQANAVAGKVLHSGVTGYVRGQDGDRTGTAIDVMPRGDGTSIVAVGEMREDLRLCGQETTLLAPQVVDAKTLQLRGASLQRLSRAQREGAEKIAAGLRTQAETPLGRLLVATGASTALGKPASLTDGDPATVWAEARPGTGLGEFVVMRAPSEVPITRLAITVAPPGANPTAGTAPRSFFLVTDAKTFSVTLPEDGWLKPGASYDIALKEPLRTSCVALVLDQAYARGNARPEVTIAELAAFSEFDTTGASPVSVARLLFGGGPRAQAAAGVLQRAGKRGVEGVVQAWNELDPAGRALGVDVAVRTSCEDGGPLLVASLDDKDRNVERKGREKLERCGRAAAPALLTAMRDAPVPQKARYASLLALLAPSAAVPPIAALLGQGSPADRQMLRTAFMRAARSADAAKLTELLRERRSGDPAARLELLRAMGPRVADVREDARTDLDDLLKGTPDLPMRYLALGPVAELARQGHRESVDHFVALMGHDTAWPVRARAAELALHIPGAQQELIERLRDPEPRPREAALRTIAEEHLSAAAVAVEALLARDPWTFVRVSAAGALGAMPQSPDIDASLATALEDPVPAVRVATVDALGVHRAASYAGRVRKLLDEDNSPDVRLATVRTLAQMCDANALDTFTELAAKAASPNAENELTLGLAAIDALGKIHPRDLARRLERVMSKDARAQARAAAQQAMAAPGICRR</sequence>
<reference evidence="2" key="1">
    <citation type="submission" date="2021-12" db="EMBL/GenBank/DDBJ databases">
        <title>Discovery of the Pendulisporaceae a myxobacterial family with distinct sporulation behavior and unique specialized metabolism.</title>
        <authorList>
            <person name="Garcia R."/>
            <person name="Popoff A."/>
            <person name="Bader C.D."/>
            <person name="Loehr J."/>
            <person name="Walesch S."/>
            <person name="Walt C."/>
            <person name="Boldt J."/>
            <person name="Bunk B."/>
            <person name="Haeckl F.J.F.P.J."/>
            <person name="Gunesch A.P."/>
            <person name="Birkelbach J."/>
            <person name="Nuebel U."/>
            <person name="Pietschmann T."/>
            <person name="Bach T."/>
            <person name="Mueller R."/>
        </authorList>
    </citation>
    <scope>NUCLEOTIDE SEQUENCE</scope>
    <source>
        <strain evidence="2">MSr11367</strain>
    </source>
</reference>
<dbReference type="Gene3D" id="1.25.10.10">
    <property type="entry name" value="Leucine-rich Repeat Variant"/>
    <property type="match status" value="1"/>
</dbReference>
<dbReference type="InterPro" id="IPR011989">
    <property type="entry name" value="ARM-like"/>
</dbReference>
<dbReference type="EMBL" id="CP089983">
    <property type="protein sequence ID" value="WXB04308.1"/>
    <property type="molecule type" value="Genomic_DNA"/>
</dbReference>
<name>A0ABZ2L0D9_9BACT</name>
<dbReference type="Proteomes" id="UP001374803">
    <property type="component" value="Chromosome"/>
</dbReference>
<dbReference type="RefSeq" id="WP_394833947.1">
    <property type="nucleotide sequence ID" value="NZ_CP089929.1"/>
</dbReference>